<evidence type="ECO:0000313" key="3">
    <source>
        <dbReference type="Proteomes" id="UP001602123"/>
    </source>
</evidence>
<protein>
    <submittedName>
        <fullName evidence="2">Uncharacterized protein</fullName>
    </submittedName>
</protein>
<sequence>MHDLIAGWFGRVRALFNRRAAGGAGPAADGPSPSPATQPLELPCSTPEPFRPHCGVYVWATAHGVDIARSSKLLTCTCSTHPSHPADGEALRAKVREVNARSTWGK</sequence>
<proteinExistence type="predicted"/>
<dbReference type="Proteomes" id="UP001602123">
    <property type="component" value="Unassembled WGS sequence"/>
</dbReference>
<dbReference type="EMBL" id="JBIAUT010000003">
    <property type="protein sequence ID" value="MFF4217192.1"/>
    <property type="molecule type" value="Genomic_DNA"/>
</dbReference>
<reference evidence="2 3" key="1">
    <citation type="submission" date="2024-10" db="EMBL/GenBank/DDBJ databases">
        <title>The Natural Products Discovery Center: Release of the First 8490 Sequenced Strains for Exploring Actinobacteria Biosynthetic Diversity.</title>
        <authorList>
            <person name="Kalkreuter E."/>
            <person name="Kautsar S.A."/>
            <person name="Yang D."/>
            <person name="Bader C.D."/>
            <person name="Teijaro C.N."/>
            <person name="Fluegel L."/>
            <person name="Davis C.M."/>
            <person name="Simpson J.R."/>
            <person name="Lauterbach L."/>
            <person name="Steele A.D."/>
            <person name="Gui C."/>
            <person name="Meng S."/>
            <person name="Li G."/>
            <person name="Viehrig K."/>
            <person name="Ye F."/>
            <person name="Su P."/>
            <person name="Kiefer A.F."/>
            <person name="Nichols A."/>
            <person name="Cepeda A.J."/>
            <person name="Yan W."/>
            <person name="Fan B."/>
            <person name="Jiang Y."/>
            <person name="Adhikari A."/>
            <person name="Zheng C.-J."/>
            <person name="Schuster L."/>
            <person name="Cowan T.M."/>
            <person name="Smanski M.J."/>
            <person name="Chevrette M.G."/>
            <person name="De Carvalho L.P.S."/>
            <person name="Shen B."/>
        </authorList>
    </citation>
    <scope>NUCLEOTIDE SEQUENCE [LARGE SCALE GENOMIC DNA]</scope>
    <source>
        <strain evidence="2 3">NPDC001650</strain>
    </source>
</reference>
<comment type="caution">
    <text evidence="2">The sequence shown here is derived from an EMBL/GenBank/DDBJ whole genome shotgun (WGS) entry which is preliminary data.</text>
</comment>
<dbReference type="RefSeq" id="WP_388626896.1">
    <property type="nucleotide sequence ID" value="NZ_JBIAUT010000003.1"/>
</dbReference>
<accession>A0ABW6TZC1</accession>
<evidence type="ECO:0000256" key="1">
    <source>
        <dbReference type="SAM" id="MobiDB-lite"/>
    </source>
</evidence>
<organism evidence="2 3">
    <name type="scientific">Streptomyces nondiastaticus</name>
    <dbReference type="NCBI Taxonomy" id="3154512"/>
    <lineage>
        <taxon>Bacteria</taxon>
        <taxon>Bacillati</taxon>
        <taxon>Actinomycetota</taxon>
        <taxon>Actinomycetes</taxon>
        <taxon>Kitasatosporales</taxon>
        <taxon>Streptomycetaceae</taxon>
        <taxon>Streptomyces</taxon>
    </lineage>
</organism>
<name>A0ABW6TZC1_9ACTN</name>
<gene>
    <name evidence="2" type="ORF">ACFYZM_13075</name>
</gene>
<evidence type="ECO:0000313" key="2">
    <source>
        <dbReference type="EMBL" id="MFF4217192.1"/>
    </source>
</evidence>
<keyword evidence="3" id="KW-1185">Reference proteome</keyword>
<feature type="region of interest" description="Disordered" evidence="1">
    <location>
        <begin position="21"/>
        <end position="45"/>
    </location>
</feature>